<dbReference type="SMART" id="SM00241">
    <property type="entry name" value="ZP"/>
    <property type="match status" value="1"/>
</dbReference>
<accession>A0AAN4ZNS4</accession>
<feature type="compositionally biased region" description="Pro residues" evidence="2">
    <location>
        <begin position="92"/>
        <end position="111"/>
    </location>
</feature>
<name>A0AAN4ZNS4_9BILA</name>
<evidence type="ECO:0000259" key="4">
    <source>
        <dbReference type="PROSITE" id="PS51034"/>
    </source>
</evidence>
<keyword evidence="1" id="KW-1015">Disulfide bond</keyword>
<protein>
    <recommendedName>
        <fullName evidence="4">ZP domain-containing protein</fullName>
    </recommendedName>
</protein>
<dbReference type="InterPro" id="IPR042235">
    <property type="entry name" value="ZP-C_dom"/>
</dbReference>
<dbReference type="PROSITE" id="PS51034">
    <property type="entry name" value="ZP_2"/>
    <property type="match status" value="1"/>
</dbReference>
<feature type="compositionally biased region" description="Pro residues" evidence="2">
    <location>
        <begin position="36"/>
        <end position="48"/>
    </location>
</feature>
<evidence type="ECO:0000313" key="6">
    <source>
        <dbReference type="Proteomes" id="UP001328107"/>
    </source>
</evidence>
<feature type="transmembrane region" description="Helical" evidence="3">
    <location>
        <begin position="474"/>
        <end position="501"/>
    </location>
</feature>
<dbReference type="PANTHER" id="PTHR46560">
    <property type="entry name" value="CYPHER, ISOFORM B"/>
    <property type="match status" value="1"/>
</dbReference>
<organism evidence="5 6">
    <name type="scientific">Pristionchus mayeri</name>
    <dbReference type="NCBI Taxonomy" id="1317129"/>
    <lineage>
        <taxon>Eukaryota</taxon>
        <taxon>Metazoa</taxon>
        <taxon>Ecdysozoa</taxon>
        <taxon>Nematoda</taxon>
        <taxon>Chromadorea</taxon>
        <taxon>Rhabditida</taxon>
        <taxon>Rhabditina</taxon>
        <taxon>Diplogasteromorpha</taxon>
        <taxon>Diplogasteroidea</taxon>
        <taxon>Neodiplogasteridae</taxon>
        <taxon>Pristionchus</taxon>
    </lineage>
</organism>
<dbReference type="Proteomes" id="UP001328107">
    <property type="component" value="Unassembled WGS sequence"/>
</dbReference>
<reference evidence="6" key="1">
    <citation type="submission" date="2022-10" db="EMBL/GenBank/DDBJ databases">
        <title>Genome assembly of Pristionchus species.</title>
        <authorList>
            <person name="Yoshida K."/>
            <person name="Sommer R.J."/>
        </authorList>
    </citation>
    <scope>NUCLEOTIDE SEQUENCE [LARGE SCALE GENOMIC DNA]</scope>
    <source>
        <strain evidence="6">RS5460</strain>
    </source>
</reference>
<evidence type="ECO:0000256" key="2">
    <source>
        <dbReference type="SAM" id="MobiDB-lite"/>
    </source>
</evidence>
<evidence type="ECO:0000256" key="1">
    <source>
        <dbReference type="ARBA" id="ARBA00023157"/>
    </source>
</evidence>
<dbReference type="Pfam" id="PF00100">
    <property type="entry name" value="Zona_pellucida"/>
    <property type="match status" value="1"/>
</dbReference>
<feature type="non-terminal residue" evidence="5">
    <location>
        <position position="1"/>
    </location>
</feature>
<dbReference type="InterPro" id="IPR055355">
    <property type="entry name" value="ZP-C"/>
</dbReference>
<feature type="domain" description="ZP" evidence="4">
    <location>
        <begin position="1"/>
        <end position="418"/>
    </location>
</feature>
<dbReference type="AlphaFoldDB" id="A0AAN4ZNS4"/>
<feature type="region of interest" description="Disordered" evidence="2">
    <location>
        <begin position="1"/>
        <end position="67"/>
    </location>
</feature>
<gene>
    <name evidence="5" type="ORF">PMAYCL1PPCAC_12521</name>
</gene>
<comment type="caution">
    <text evidence="5">The sequence shown here is derived from an EMBL/GenBank/DDBJ whole genome shotgun (WGS) entry which is preliminary data.</text>
</comment>
<dbReference type="Gene3D" id="2.60.40.4100">
    <property type="entry name" value="Zona pellucida, ZP-C domain"/>
    <property type="match status" value="1"/>
</dbReference>
<keyword evidence="3" id="KW-1133">Transmembrane helix</keyword>
<dbReference type="InterPro" id="IPR001507">
    <property type="entry name" value="ZP_dom"/>
</dbReference>
<evidence type="ECO:0000256" key="3">
    <source>
        <dbReference type="SAM" id="Phobius"/>
    </source>
</evidence>
<dbReference type="EMBL" id="BTRK01000003">
    <property type="protein sequence ID" value="GMR42326.1"/>
    <property type="molecule type" value="Genomic_DNA"/>
</dbReference>
<keyword evidence="3" id="KW-0812">Transmembrane</keyword>
<keyword evidence="6" id="KW-1185">Reference proteome</keyword>
<proteinExistence type="predicted"/>
<dbReference type="PANTHER" id="PTHR46560:SF12">
    <property type="entry name" value="ZP DOMAIN-CONTAINING PROTEIN"/>
    <property type="match status" value="1"/>
</dbReference>
<keyword evidence="3" id="KW-0472">Membrane</keyword>
<sequence>NSDVVRRVSAISSDSHFGNWPIPGARPFNSQMKPIPSWPQVPPPPSLAPPSQDEYIRPGRVTPWNSRTQPQFAHSIEPFVSSFPSQRSISPPIGPPLTPVTPPPRAPPMPRPFNDEGGVSIHRPSMPIPNSHPFVFSPLVGVRTESISMGRDSSSEANSWNDRRVLASSNQYSISGIGNDGGGTTLPSATTTVRPPSSALAAHETDQMNVQAGYSIPPQDTVKETAVWETTVPIPERVEEITDGTVNKDLTTPPFSQSVDEDKEKRIENDKSIDRMIASQDASPVNTAVFLEIQQGLGPHQSTITTPVRIGDNITLVVRSKSALRGKGEFDMFVHSCFATDGPGKTRIELIDKNGCVARPSIVGPMSRERSPDRQQLYFFRISAFKFPGPEDVYFSCSVDMTPGHLAPDICRPSTTRKRRELLNRAWIEGATNSIRLFDNVKVKVEDENSAVEREALPFSHSSTPFSLCLNESMLIISLFIFVLLISSLVISIIISLRLSIKLHNLQMAKIY</sequence>
<evidence type="ECO:0000313" key="5">
    <source>
        <dbReference type="EMBL" id="GMR42326.1"/>
    </source>
</evidence>
<feature type="region of interest" description="Disordered" evidence="2">
    <location>
        <begin position="83"/>
        <end position="112"/>
    </location>
</feature>